<reference evidence="2" key="1">
    <citation type="submission" date="2014-09" db="EMBL/GenBank/DDBJ databases">
        <authorList>
            <person name="Magalhaes I.L.F."/>
            <person name="Oliveira U."/>
            <person name="Santos F.R."/>
            <person name="Vidigal T.H.D.A."/>
            <person name="Brescovit A.D."/>
            <person name="Santos A.J."/>
        </authorList>
    </citation>
    <scope>NUCLEOTIDE SEQUENCE</scope>
</reference>
<feature type="coiled-coil region" evidence="1">
    <location>
        <begin position="24"/>
        <end position="86"/>
    </location>
</feature>
<proteinExistence type="predicted"/>
<organism evidence="2">
    <name type="scientific">Lygus hesperus</name>
    <name type="common">Western plant bug</name>
    <dbReference type="NCBI Taxonomy" id="30085"/>
    <lineage>
        <taxon>Eukaryota</taxon>
        <taxon>Metazoa</taxon>
        <taxon>Ecdysozoa</taxon>
        <taxon>Arthropoda</taxon>
        <taxon>Hexapoda</taxon>
        <taxon>Insecta</taxon>
        <taxon>Pterygota</taxon>
        <taxon>Neoptera</taxon>
        <taxon>Paraneoptera</taxon>
        <taxon>Hemiptera</taxon>
        <taxon>Heteroptera</taxon>
        <taxon>Panheteroptera</taxon>
        <taxon>Cimicomorpha</taxon>
        <taxon>Miridae</taxon>
        <taxon>Mirini</taxon>
        <taxon>Lygus</taxon>
    </lineage>
</organism>
<evidence type="ECO:0000313" key="2">
    <source>
        <dbReference type="EMBL" id="JAG50677.1"/>
    </source>
</evidence>
<protein>
    <submittedName>
        <fullName evidence="2">Uncharacterized protein</fullName>
    </submittedName>
</protein>
<dbReference type="AlphaFoldDB" id="A0A0K8SBJ8"/>
<evidence type="ECO:0000256" key="1">
    <source>
        <dbReference type="SAM" id="Coils"/>
    </source>
</evidence>
<name>A0A0K8SBJ8_LYGHE</name>
<sequence>MALQMQMEQVEFYRAKSSESLEIINVCQNRIDNYKMEIKELTNKFEVSQDHLVKLNTQMEVKDSLLLKLNSECEHLKMELGEARNRTLLLTNENNELTENIKDMTETIIEKDLKLEATLQEFEECKSSNEKLTTRVVTLMEDLLNKEAQCENLTQDVELKNLTMAQVSEEYEKMK</sequence>
<accession>A0A0K8SBJ8</accession>
<dbReference type="Gene3D" id="1.10.287.1490">
    <property type="match status" value="1"/>
</dbReference>
<keyword evidence="1" id="KW-0175">Coiled coil</keyword>
<dbReference type="EMBL" id="GBRD01015149">
    <property type="protein sequence ID" value="JAG50677.1"/>
    <property type="molecule type" value="Transcribed_RNA"/>
</dbReference>